<dbReference type="InterPro" id="IPR000868">
    <property type="entry name" value="Isochorismatase-like_dom"/>
</dbReference>
<evidence type="ECO:0000259" key="8">
    <source>
        <dbReference type="Pfam" id="PF00857"/>
    </source>
</evidence>
<accession>A0A346XZ26</accession>
<dbReference type="PANTHER" id="PTHR11080">
    <property type="entry name" value="PYRAZINAMIDASE/NICOTINAMIDASE"/>
    <property type="match status" value="1"/>
</dbReference>
<keyword evidence="2" id="KW-0662">Pyridine nucleotide biosynthesis</keyword>
<dbReference type="Pfam" id="PF00857">
    <property type="entry name" value="Isochorismatase"/>
    <property type="match status" value="1"/>
</dbReference>
<dbReference type="InterPro" id="IPR036380">
    <property type="entry name" value="Isochorismatase-like_sf"/>
</dbReference>
<dbReference type="PANTHER" id="PTHR11080:SF2">
    <property type="entry name" value="LD05707P"/>
    <property type="match status" value="1"/>
</dbReference>
<dbReference type="RefSeq" id="WP_114591958.1">
    <property type="nucleotide sequence ID" value="NZ_CP031165.1"/>
</dbReference>
<keyword evidence="4" id="KW-0378">Hydrolase</keyword>
<evidence type="ECO:0000313" key="9">
    <source>
        <dbReference type="EMBL" id="AXV07473.1"/>
    </source>
</evidence>
<dbReference type="KEGG" id="euz:DVS28_a2794"/>
<evidence type="ECO:0000256" key="2">
    <source>
        <dbReference type="ARBA" id="ARBA00022642"/>
    </source>
</evidence>
<dbReference type="GO" id="GO:0046872">
    <property type="term" value="F:metal ion binding"/>
    <property type="evidence" value="ECO:0007669"/>
    <property type="project" value="UniProtKB-KW"/>
</dbReference>
<dbReference type="OrthoDB" id="9791276at2"/>
<comment type="pathway">
    <text evidence="5">Cofactor biosynthesis; nicotinate biosynthesis; nicotinate from nicotinamide: step 1/1.</text>
</comment>
<keyword evidence="10" id="KW-1185">Reference proteome</keyword>
<evidence type="ECO:0000313" key="10">
    <source>
        <dbReference type="Proteomes" id="UP000264006"/>
    </source>
</evidence>
<proteinExistence type="inferred from homology"/>
<dbReference type="Proteomes" id="UP000264006">
    <property type="component" value="Chromosome"/>
</dbReference>
<dbReference type="GO" id="GO:0008936">
    <property type="term" value="F:nicotinamidase activity"/>
    <property type="evidence" value="ECO:0007669"/>
    <property type="project" value="UniProtKB-EC"/>
</dbReference>
<gene>
    <name evidence="9" type="ORF">DVS28_a2794</name>
</gene>
<evidence type="ECO:0000256" key="3">
    <source>
        <dbReference type="ARBA" id="ARBA00022723"/>
    </source>
</evidence>
<dbReference type="AlphaFoldDB" id="A0A346XZ26"/>
<dbReference type="GO" id="GO:0019363">
    <property type="term" value="P:pyridine nucleotide biosynthetic process"/>
    <property type="evidence" value="ECO:0007669"/>
    <property type="project" value="UniProtKB-KW"/>
</dbReference>
<sequence length="201" mass="20495">MDTDLHLDPSTALLVVDVQHDFADPHGGLYVPDGEAIVPGINALVAAARPAGSTVVATQDWHPPSTPHFATDGGVWPVHCVRDTWGAALHRDLSRDADLILRKGTGGEDGYSAFGVADPTTGATTPTGLAAYLSARGITRVVVVGLALDVCVKATALDAVEAGLETTVRADLCRAVDLSPGDGAAAVAAMQEAGVSVRGLV</sequence>
<dbReference type="SUPFAM" id="SSF52499">
    <property type="entry name" value="Isochorismatase-like hydrolases"/>
    <property type="match status" value="1"/>
</dbReference>
<reference evidence="9 10" key="1">
    <citation type="submission" date="2018-09" db="EMBL/GenBank/DDBJ databases">
        <title>Complete genome sequence of Euzebya sp. DY32-46 isolated from seawater of Pacific Ocean.</title>
        <authorList>
            <person name="Xu L."/>
            <person name="Wu Y.-H."/>
            <person name="Xu X.-W."/>
        </authorList>
    </citation>
    <scope>NUCLEOTIDE SEQUENCE [LARGE SCALE GENOMIC DNA]</scope>
    <source>
        <strain evidence="9 10">DY32-46</strain>
    </source>
</reference>
<dbReference type="InterPro" id="IPR052347">
    <property type="entry name" value="Isochorismatase_Nicotinamidase"/>
</dbReference>
<keyword evidence="3" id="KW-0479">Metal-binding</keyword>
<comment type="similarity">
    <text evidence="1">Belongs to the isochorismatase family.</text>
</comment>
<evidence type="ECO:0000256" key="5">
    <source>
        <dbReference type="ARBA" id="ARBA00037900"/>
    </source>
</evidence>
<evidence type="ECO:0000256" key="4">
    <source>
        <dbReference type="ARBA" id="ARBA00022801"/>
    </source>
</evidence>
<protein>
    <recommendedName>
        <fullName evidence="6">nicotinamidase</fullName>
        <ecNumber evidence="6">3.5.1.19</ecNumber>
    </recommendedName>
    <alternativeName>
        <fullName evidence="7">Nicotinamide deamidase</fullName>
    </alternativeName>
</protein>
<organism evidence="9 10">
    <name type="scientific">Euzebya pacifica</name>
    <dbReference type="NCBI Taxonomy" id="1608957"/>
    <lineage>
        <taxon>Bacteria</taxon>
        <taxon>Bacillati</taxon>
        <taxon>Actinomycetota</taxon>
        <taxon>Nitriliruptoria</taxon>
        <taxon>Euzebyales</taxon>
    </lineage>
</organism>
<feature type="domain" description="Isochorismatase-like" evidence="8">
    <location>
        <begin position="11"/>
        <end position="195"/>
    </location>
</feature>
<name>A0A346XZ26_9ACTN</name>
<evidence type="ECO:0000256" key="6">
    <source>
        <dbReference type="ARBA" id="ARBA00039017"/>
    </source>
</evidence>
<evidence type="ECO:0000256" key="1">
    <source>
        <dbReference type="ARBA" id="ARBA00006336"/>
    </source>
</evidence>
<dbReference type="EMBL" id="CP031165">
    <property type="protein sequence ID" value="AXV07473.1"/>
    <property type="molecule type" value="Genomic_DNA"/>
</dbReference>
<dbReference type="Gene3D" id="3.40.50.850">
    <property type="entry name" value="Isochorismatase-like"/>
    <property type="match status" value="1"/>
</dbReference>
<dbReference type="EC" id="3.5.1.19" evidence="6"/>
<evidence type="ECO:0000256" key="7">
    <source>
        <dbReference type="ARBA" id="ARBA00043224"/>
    </source>
</evidence>